<dbReference type="PIRSF" id="PIRSF006707">
    <property type="entry name" value="MJ1563"/>
    <property type="match status" value="1"/>
</dbReference>
<evidence type="ECO:0000259" key="4">
    <source>
        <dbReference type="Pfam" id="PF12802"/>
    </source>
</evidence>
<gene>
    <name evidence="5" type="ORF">ASZ90_013018</name>
</gene>
<dbReference type="Pfam" id="PF12802">
    <property type="entry name" value="MarR_2"/>
    <property type="match status" value="1"/>
</dbReference>
<dbReference type="InterPro" id="IPR052362">
    <property type="entry name" value="HTH-GbsR_regulator"/>
</dbReference>
<dbReference type="InterPro" id="IPR036388">
    <property type="entry name" value="WH-like_DNA-bd_sf"/>
</dbReference>
<accession>A0A0W8F8X1</accession>
<proteinExistence type="predicted"/>
<dbReference type="Gene3D" id="1.10.10.10">
    <property type="entry name" value="Winged helix-like DNA-binding domain superfamily/Winged helix DNA-binding domain"/>
    <property type="match status" value="1"/>
</dbReference>
<dbReference type="InterPro" id="IPR026282">
    <property type="entry name" value="MJ1563"/>
</dbReference>
<evidence type="ECO:0000256" key="3">
    <source>
        <dbReference type="ARBA" id="ARBA00023163"/>
    </source>
</evidence>
<feature type="domain" description="HTH marR-type" evidence="4">
    <location>
        <begin position="44"/>
        <end position="89"/>
    </location>
</feature>
<evidence type="ECO:0000313" key="5">
    <source>
        <dbReference type="EMBL" id="KUG17295.1"/>
    </source>
</evidence>
<dbReference type="PANTHER" id="PTHR38465:SF1">
    <property type="entry name" value="HTH-TYPE TRANSCRIPTIONAL REGULATOR MJ1563-RELATED"/>
    <property type="match status" value="1"/>
</dbReference>
<dbReference type="InterPro" id="IPR036390">
    <property type="entry name" value="WH_DNA-bd_sf"/>
</dbReference>
<keyword evidence="1" id="KW-0805">Transcription regulation</keyword>
<keyword evidence="2" id="KW-0238">DNA-binding</keyword>
<organism evidence="5">
    <name type="scientific">hydrocarbon metagenome</name>
    <dbReference type="NCBI Taxonomy" id="938273"/>
    <lineage>
        <taxon>unclassified sequences</taxon>
        <taxon>metagenomes</taxon>
        <taxon>ecological metagenomes</taxon>
    </lineage>
</organism>
<evidence type="ECO:0000256" key="1">
    <source>
        <dbReference type="ARBA" id="ARBA00023015"/>
    </source>
</evidence>
<sequence>MVFSILMEQEARAVLKRHMIDACVKGANNRGCCDAVGVLQGTLFLTGVPLSMDQLVEETGYSKSTVSTNMGILERIGLVKRVVIPGDKRYHYIPVTDADSLRGDMIANIRQNLQCILNALDRTEADLRAWESPDPSVMQRIEEIRHFYRQNDKLLDLISRHNTEDLIQLLETSF</sequence>
<dbReference type="PANTHER" id="PTHR38465">
    <property type="entry name" value="HTH-TYPE TRANSCRIPTIONAL REGULATOR MJ1563-RELATED"/>
    <property type="match status" value="1"/>
</dbReference>
<dbReference type="SUPFAM" id="SSF46785">
    <property type="entry name" value="Winged helix' DNA-binding domain"/>
    <property type="match status" value="1"/>
</dbReference>
<dbReference type="GO" id="GO:0003700">
    <property type="term" value="F:DNA-binding transcription factor activity"/>
    <property type="evidence" value="ECO:0007669"/>
    <property type="project" value="InterPro"/>
</dbReference>
<keyword evidence="3" id="KW-0804">Transcription</keyword>
<dbReference type="GO" id="GO:0003677">
    <property type="term" value="F:DNA binding"/>
    <property type="evidence" value="ECO:0007669"/>
    <property type="project" value="UniProtKB-KW"/>
</dbReference>
<comment type="caution">
    <text evidence="5">The sequence shown here is derived from an EMBL/GenBank/DDBJ whole genome shotgun (WGS) entry which is preliminary data.</text>
</comment>
<dbReference type="AlphaFoldDB" id="A0A0W8F8X1"/>
<dbReference type="InterPro" id="IPR000835">
    <property type="entry name" value="HTH_MarR-typ"/>
</dbReference>
<evidence type="ECO:0000256" key="2">
    <source>
        <dbReference type="ARBA" id="ARBA00023125"/>
    </source>
</evidence>
<reference evidence="5" key="1">
    <citation type="journal article" date="2015" name="Proc. Natl. Acad. Sci. U.S.A.">
        <title>Networks of energetic and metabolic interactions define dynamics in microbial communities.</title>
        <authorList>
            <person name="Embree M."/>
            <person name="Liu J.K."/>
            <person name="Al-Bassam M.M."/>
            <person name="Zengler K."/>
        </authorList>
    </citation>
    <scope>NUCLEOTIDE SEQUENCE</scope>
</reference>
<name>A0A0W8F8X1_9ZZZZ</name>
<dbReference type="EMBL" id="LNQE01001452">
    <property type="protein sequence ID" value="KUG17295.1"/>
    <property type="molecule type" value="Genomic_DNA"/>
</dbReference>
<protein>
    <recommendedName>
        <fullName evidence="4">HTH marR-type domain-containing protein</fullName>
    </recommendedName>
</protein>